<evidence type="ECO:0000256" key="1">
    <source>
        <dbReference type="SAM" id="Phobius"/>
    </source>
</evidence>
<feature type="transmembrane region" description="Helical" evidence="1">
    <location>
        <begin position="93"/>
        <end position="119"/>
    </location>
</feature>
<dbReference type="RefSeq" id="WP_193994773.1">
    <property type="nucleotide sequence ID" value="NZ_JADEXP010000206.1"/>
</dbReference>
<dbReference type="EMBL" id="JADEXP010000206">
    <property type="protein sequence ID" value="MBE9068844.1"/>
    <property type="molecule type" value="Genomic_DNA"/>
</dbReference>
<comment type="caution">
    <text evidence="2">The sequence shown here is derived from an EMBL/GenBank/DDBJ whole genome shotgun (WGS) entry which is preliminary data.</text>
</comment>
<keyword evidence="1" id="KW-1133">Transmembrane helix</keyword>
<evidence type="ECO:0000313" key="2">
    <source>
        <dbReference type="EMBL" id="MBE9068844.1"/>
    </source>
</evidence>
<reference evidence="2" key="1">
    <citation type="submission" date="2020-10" db="EMBL/GenBank/DDBJ databases">
        <authorList>
            <person name="Castelo-Branco R."/>
            <person name="Eusebio N."/>
            <person name="Adriana R."/>
            <person name="Vieira A."/>
            <person name="Brugerolle De Fraissinette N."/>
            <person name="Rezende De Castro R."/>
            <person name="Schneider M.P."/>
            <person name="Vasconcelos V."/>
            <person name="Leao P.N."/>
        </authorList>
    </citation>
    <scope>NUCLEOTIDE SEQUENCE</scope>
    <source>
        <strain evidence="2">LEGE 11479</strain>
    </source>
</reference>
<evidence type="ECO:0000313" key="3">
    <source>
        <dbReference type="Proteomes" id="UP000615026"/>
    </source>
</evidence>
<dbReference type="AlphaFoldDB" id="A0A929FBA7"/>
<gene>
    <name evidence="2" type="ORF">IQ260_19555</name>
</gene>
<proteinExistence type="predicted"/>
<sequence>MTNQHNVLSTPDLSSGDLLRTLNFHDTYTCPVCGHGELSVLTLTEAFACSFCRHIFAANLESQSLQMIDSVQPMVWFWTGERWRKSGRPKGHITAVVWSFALAIACLPALLIMLSNYMFPPIDSDGLTQFSVIWTVATLLAHAGIVLWLIAEHYQWPWYVTTKIKLSR</sequence>
<organism evidence="2 3">
    <name type="scientific">Leptolyngbya cf. ectocarpi LEGE 11479</name>
    <dbReference type="NCBI Taxonomy" id="1828722"/>
    <lineage>
        <taxon>Bacteria</taxon>
        <taxon>Bacillati</taxon>
        <taxon>Cyanobacteriota</taxon>
        <taxon>Cyanophyceae</taxon>
        <taxon>Leptolyngbyales</taxon>
        <taxon>Leptolyngbyaceae</taxon>
        <taxon>Leptolyngbya group</taxon>
        <taxon>Leptolyngbya</taxon>
    </lineage>
</organism>
<keyword evidence="1" id="KW-0472">Membrane</keyword>
<dbReference type="Proteomes" id="UP000615026">
    <property type="component" value="Unassembled WGS sequence"/>
</dbReference>
<name>A0A929FBA7_LEPEC</name>
<feature type="transmembrane region" description="Helical" evidence="1">
    <location>
        <begin position="131"/>
        <end position="151"/>
    </location>
</feature>
<accession>A0A929FBA7</accession>
<protein>
    <submittedName>
        <fullName evidence="2">Uncharacterized protein</fullName>
    </submittedName>
</protein>
<keyword evidence="3" id="KW-1185">Reference proteome</keyword>
<keyword evidence="1" id="KW-0812">Transmembrane</keyword>